<name>A0A2P5FEL9_TREOI</name>
<organism evidence="2 3">
    <name type="scientific">Trema orientale</name>
    <name type="common">Charcoal tree</name>
    <name type="synonym">Celtis orientalis</name>
    <dbReference type="NCBI Taxonomy" id="63057"/>
    <lineage>
        <taxon>Eukaryota</taxon>
        <taxon>Viridiplantae</taxon>
        <taxon>Streptophyta</taxon>
        <taxon>Embryophyta</taxon>
        <taxon>Tracheophyta</taxon>
        <taxon>Spermatophyta</taxon>
        <taxon>Magnoliopsida</taxon>
        <taxon>eudicotyledons</taxon>
        <taxon>Gunneridae</taxon>
        <taxon>Pentapetalae</taxon>
        <taxon>rosids</taxon>
        <taxon>fabids</taxon>
        <taxon>Rosales</taxon>
        <taxon>Cannabaceae</taxon>
        <taxon>Trema</taxon>
    </lineage>
</organism>
<sequence>MRIGAKEWGFGGISYGGFSRGRLLRSFTYPQPPPLLPSSTQTRQPNSIAESKLATDYHESTKL</sequence>
<gene>
    <name evidence="2" type="ORF">TorRG33x02_078310</name>
</gene>
<evidence type="ECO:0000313" key="2">
    <source>
        <dbReference type="EMBL" id="PON96242.1"/>
    </source>
</evidence>
<evidence type="ECO:0000313" key="3">
    <source>
        <dbReference type="Proteomes" id="UP000237000"/>
    </source>
</evidence>
<comment type="caution">
    <text evidence="2">The sequence shown here is derived from an EMBL/GenBank/DDBJ whole genome shotgun (WGS) entry which is preliminary data.</text>
</comment>
<dbReference type="EMBL" id="JXTC01000039">
    <property type="protein sequence ID" value="PON96242.1"/>
    <property type="molecule type" value="Genomic_DNA"/>
</dbReference>
<reference evidence="3" key="1">
    <citation type="submission" date="2016-06" db="EMBL/GenBank/DDBJ databases">
        <title>Parallel loss of symbiosis genes in relatives of nitrogen-fixing non-legume Parasponia.</title>
        <authorList>
            <person name="Van Velzen R."/>
            <person name="Holmer R."/>
            <person name="Bu F."/>
            <person name="Rutten L."/>
            <person name="Van Zeijl A."/>
            <person name="Liu W."/>
            <person name="Santuari L."/>
            <person name="Cao Q."/>
            <person name="Sharma T."/>
            <person name="Shen D."/>
            <person name="Roswanjaya Y."/>
            <person name="Wardhani T."/>
            <person name="Kalhor M.S."/>
            <person name="Jansen J."/>
            <person name="Van den Hoogen J."/>
            <person name="Gungor B."/>
            <person name="Hartog M."/>
            <person name="Hontelez J."/>
            <person name="Verver J."/>
            <person name="Yang W.-C."/>
            <person name="Schijlen E."/>
            <person name="Repin R."/>
            <person name="Schilthuizen M."/>
            <person name="Schranz E."/>
            <person name="Heidstra R."/>
            <person name="Miyata K."/>
            <person name="Fedorova E."/>
            <person name="Kohlen W."/>
            <person name="Bisseling T."/>
            <person name="Smit S."/>
            <person name="Geurts R."/>
        </authorList>
    </citation>
    <scope>NUCLEOTIDE SEQUENCE [LARGE SCALE GENOMIC DNA]</scope>
    <source>
        <strain evidence="3">cv. RG33-2</strain>
    </source>
</reference>
<accession>A0A2P5FEL9</accession>
<keyword evidence="3" id="KW-1185">Reference proteome</keyword>
<feature type="compositionally biased region" description="Basic and acidic residues" evidence="1">
    <location>
        <begin position="53"/>
        <end position="63"/>
    </location>
</feature>
<dbReference type="AlphaFoldDB" id="A0A2P5FEL9"/>
<feature type="region of interest" description="Disordered" evidence="1">
    <location>
        <begin position="29"/>
        <end position="63"/>
    </location>
</feature>
<protein>
    <submittedName>
        <fullName evidence="2">Uncharacterized protein</fullName>
    </submittedName>
</protein>
<proteinExistence type="predicted"/>
<dbReference type="InParanoid" id="A0A2P5FEL9"/>
<dbReference type="Proteomes" id="UP000237000">
    <property type="component" value="Unassembled WGS sequence"/>
</dbReference>
<evidence type="ECO:0000256" key="1">
    <source>
        <dbReference type="SAM" id="MobiDB-lite"/>
    </source>
</evidence>